<keyword evidence="3" id="KW-0378">Hydrolase</keyword>
<dbReference type="PANTHER" id="PTHR46112:SF3">
    <property type="entry name" value="AMINOPEPTIDASE YPDF"/>
    <property type="match status" value="1"/>
</dbReference>
<dbReference type="EMBL" id="JACHDY010000006">
    <property type="protein sequence ID" value="MBB5319040.1"/>
    <property type="molecule type" value="Genomic_DNA"/>
</dbReference>
<dbReference type="InterPro" id="IPR036005">
    <property type="entry name" value="Creatinase/aminopeptidase-like"/>
</dbReference>
<feature type="domain" description="Peptidase M24" evidence="2">
    <location>
        <begin position="173"/>
        <end position="395"/>
    </location>
</feature>
<comment type="caution">
    <text evidence="3">The sequence shown here is derived from an EMBL/GenBank/DDBJ whole genome shotgun (WGS) entry which is preliminary data.</text>
</comment>
<evidence type="ECO:0000256" key="1">
    <source>
        <dbReference type="SAM" id="MobiDB-lite"/>
    </source>
</evidence>
<keyword evidence="3" id="KW-0645">Protease</keyword>
<dbReference type="AlphaFoldDB" id="A0A7W8IKV0"/>
<keyword evidence="4" id="KW-1185">Reference proteome</keyword>
<dbReference type="Proteomes" id="UP000568106">
    <property type="component" value="Unassembled WGS sequence"/>
</dbReference>
<name>A0A7W8IKV0_9BACT</name>
<dbReference type="Pfam" id="PF00557">
    <property type="entry name" value="Peptidase_M24"/>
    <property type="match status" value="1"/>
</dbReference>
<dbReference type="InterPro" id="IPR050659">
    <property type="entry name" value="Peptidase_M24B"/>
</dbReference>
<dbReference type="SUPFAM" id="SSF55920">
    <property type="entry name" value="Creatinase/aminopeptidase"/>
    <property type="match status" value="1"/>
</dbReference>
<dbReference type="InterPro" id="IPR000994">
    <property type="entry name" value="Pept_M24"/>
</dbReference>
<feature type="region of interest" description="Disordered" evidence="1">
    <location>
        <begin position="216"/>
        <end position="238"/>
    </location>
</feature>
<dbReference type="GO" id="GO:0004177">
    <property type="term" value="F:aminopeptidase activity"/>
    <property type="evidence" value="ECO:0007669"/>
    <property type="project" value="UniProtKB-KW"/>
</dbReference>
<gene>
    <name evidence="3" type="ORF">HDF09_003739</name>
</gene>
<protein>
    <submittedName>
        <fullName evidence="3">Xaa-Pro aminopeptidase</fullName>
    </submittedName>
</protein>
<dbReference type="PANTHER" id="PTHR46112">
    <property type="entry name" value="AMINOPEPTIDASE"/>
    <property type="match status" value="1"/>
</dbReference>
<feature type="compositionally biased region" description="Polar residues" evidence="1">
    <location>
        <begin position="224"/>
        <end position="238"/>
    </location>
</feature>
<evidence type="ECO:0000313" key="4">
    <source>
        <dbReference type="Proteomes" id="UP000568106"/>
    </source>
</evidence>
<evidence type="ECO:0000313" key="3">
    <source>
        <dbReference type="EMBL" id="MBB5319040.1"/>
    </source>
</evidence>
<reference evidence="3" key="1">
    <citation type="submission" date="2020-08" db="EMBL/GenBank/DDBJ databases">
        <title>Genomic Encyclopedia of Type Strains, Phase IV (KMG-V): Genome sequencing to study the core and pangenomes of soil and plant-associated prokaryotes.</title>
        <authorList>
            <person name="Whitman W."/>
        </authorList>
    </citation>
    <scope>NUCLEOTIDE SEQUENCE [LARGE SCALE GENOMIC DNA]</scope>
    <source>
        <strain evidence="3">M8UP27</strain>
    </source>
</reference>
<evidence type="ECO:0000259" key="2">
    <source>
        <dbReference type="Pfam" id="PF00557"/>
    </source>
</evidence>
<keyword evidence="3" id="KW-0031">Aminopeptidase</keyword>
<dbReference type="Gene3D" id="3.90.230.10">
    <property type="entry name" value="Creatinase/methionine aminopeptidase superfamily"/>
    <property type="match status" value="1"/>
</dbReference>
<sequence>MPNVVTDTQSQTRFDLSAIQQALRENKIDGWLFYDHHHRDPLAYSILGLDPNAHVTRRWFYFIPANGEPKKLVHRIEAGRLDSLPGTKSVYSSWQELEAQIEALLAGQTKLAMQYSPRNAIMYVSMVDAGTIELLRSLGKEIVSSADLVSHFEAVLTDAQLATHYVAQRHIDEILAAAWNEIGTRARSGGGHSNGTDEHTMVQYLQEAMARVGLDWEHGPNVSAGPNSADSHYESTAASSRPIRNGDFVLIDIWAKLKDDPTAVWYDITWTGVVGREPTEREHLIFNTVRDARDASIKVVQDAFAANQPIAGWQADDASRNLIRKAGFGEWFTHRTGHNIGTVLHGNGANLDNLETHDERLILPNTCFSVEPGLYFPGRASDPNAFGIRSEVDMIARRGKAAVTGRIQTELVRI</sequence>
<organism evidence="3 4">
    <name type="scientific">Tunturiibacter empetritectus</name>
    <dbReference type="NCBI Taxonomy" id="3069691"/>
    <lineage>
        <taxon>Bacteria</taxon>
        <taxon>Pseudomonadati</taxon>
        <taxon>Acidobacteriota</taxon>
        <taxon>Terriglobia</taxon>
        <taxon>Terriglobales</taxon>
        <taxon>Acidobacteriaceae</taxon>
        <taxon>Tunturiibacter</taxon>
    </lineage>
</organism>
<accession>A0A7W8IKV0</accession>
<proteinExistence type="predicted"/>